<dbReference type="GO" id="GO:0005975">
    <property type="term" value="P:carbohydrate metabolic process"/>
    <property type="evidence" value="ECO:0007669"/>
    <property type="project" value="UniProtKB-ARBA"/>
</dbReference>
<feature type="region of interest" description="Disordered" evidence="1">
    <location>
        <begin position="140"/>
        <end position="198"/>
    </location>
</feature>
<organism evidence="2 3">
    <name type="scientific">Actinomadura barringtoniae</name>
    <dbReference type="NCBI Taxonomy" id="1427535"/>
    <lineage>
        <taxon>Bacteria</taxon>
        <taxon>Bacillati</taxon>
        <taxon>Actinomycetota</taxon>
        <taxon>Actinomycetes</taxon>
        <taxon>Streptosporangiales</taxon>
        <taxon>Thermomonosporaceae</taxon>
        <taxon>Actinomadura</taxon>
    </lineage>
</organism>
<evidence type="ECO:0000313" key="3">
    <source>
        <dbReference type="Proteomes" id="UP000669179"/>
    </source>
</evidence>
<dbReference type="InterPro" id="IPR013783">
    <property type="entry name" value="Ig-like_fold"/>
</dbReference>
<accession>A0A939P5U7</accession>
<evidence type="ECO:0000256" key="1">
    <source>
        <dbReference type="SAM" id="MobiDB-lite"/>
    </source>
</evidence>
<comment type="caution">
    <text evidence="2">The sequence shown here is derived from an EMBL/GenBank/DDBJ whole genome shotgun (WGS) entry which is preliminary data.</text>
</comment>
<evidence type="ECO:0000313" key="2">
    <source>
        <dbReference type="EMBL" id="MBO2445760.1"/>
    </source>
</evidence>
<protein>
    <submittedName>
        <fullName evidence="2">DUF11 domain-containing protein</fullName>
    </submittedName>
</protein>
<gene>
    <name evidence="2" type="ORF">J4573_01525</name>
</gene>
<dbReference type="AlphaFoldDB" id="A0A939P5U7"/>
<keyword evidence="3" id="KW-1185">Reference proteome</keyword>
<proteinExistence type="predicted"/>
<name>A0A939P5U7_9ACTN</name>
<reference evidence="2" key="1">
    <citation type="submission" date="2021-03" db="EMBL/GenBank/DDBJ databases">
        <authorList>
            <person name="Kanchanasin P."/>
            <person name="Saeng-In P."/>
            <person name="Phongsopitanun W."/>
            <person name="Yuki M."/>
            <person name="Kudo T."/>
            <person name="Ohkuma M."/>
            <person name="Tanasupawat S."/>
        </authorList>
    </citation>
    <scope>NUCLEOTIDE SEQUENCE</scope>
    <source>
        <strain evidence="2">GKU 128</strain>
    </source>
</reference>
<dbReference type="Proteomes" id="UP000669179">
    <property type="component" value="Unassembled WGS sequence"/>
</dbReference>
<feature type="compositionally biased region" description="Low complexity" evidence="1">
    <location>
        <begin position="143"/>
        <end position="198"/>
    </location>
</feature>
<sequence length="198" mass="19883">MKGIIAGRTAIGTAALGAALLGTALPGHAEARHAAIGKVEFVYSAPEVAEAGDSVTWRWTVKNVGGESVDKVVLTHKLTPALKVKTVDEPCEAGQTSIRCEYGTLKAGEKRQGTVVAVLPPETSGTVQINGRVTWQQGTAPVATDSPAPATPKAPAADAADQAASDANQAANQASEAANAANQAADNAAQAAATPGQP</sequence>
<dbReference type="EMBL" id="JAGEOJ010000001">
    <property type="protein sequence ID" value="MBO2445760.1"/>
    <property type="molecule type" value="Genomic_DNA"/>
</dbReference>
<dbReference type="RefSeq" id="WP_208253361.1">
    <property type="nucleotide sequence ID" value="NZ_JAGEOJ010000001.1"/>
</dbReference>
<dbReference type="Gene3D" id="2.60.40.10">
    <property type="entry name" value="Immunoglobulins"/>
    <property type="match status" value="1"/>
</dbReference>